<accession>A0A0F9DY69</accession>
<organism evidence="1">
    <name type="scientific">marine sediment metagenome</name>
    <dbReference type="NCBI Taxonomy" id="412755"/>
    <lineage>
        <taxon>unclassified sequences</taxon>
        <taxon>metagenomes</taxon>
        <taxon>ecological metagenomes</taxon>
    </lineage>
</organism>
<gene>
    <name evidence="1" type="ORF">LCGC14_2492280</name>
</gene>
<reference evidence="1" key="1">
    <citation type="journal article" date="2015" name="Nature">
        <title>Complex archaea that bridge the gap between prokaryotes and eukaryotes.</title>
        <authorList>
            <person name="Spang A."/>
            <person name="Saw J.H."/>
            <person name="Jorgensen S.L."/>
            <person name="Zaremba-Niedzwiedzka K."/>
            <person name="Martijn J."/>
            <person name="Lind A.E."/>
            <person name="van Eijk R."/>
            <person name="Schleper C."/>
            <person name="Guy L."/>
            <person name="Ettema T.J."/>
        </authorList>
    </citation>
    <scope>NUCLEOTIDE SEQUENCE</scope>
</reference>
<feature type="non-terminal residue" evidence="1">
    <location>
        <position position="50"/>
    </location>
</feature>
<dbReference type="EMBL" id="LAZR01039535">
    <property type="protein sequence ID" value="KKL16763.1"/>
    <property type="molecule type" value="Genomic_DNA"/>
</dbReference>
<comment type="caution">
    <text evidence="1">The sequence shown here is derived from an EMBL/GenBank/DDBJ whole genome shotgun (WGS) entry which is preliminary data.</text>
</comment>
<evidence type="ECO:0000313" key="1">
    <source>
        <dbReference type="EMBL" id="KKL16763.1"/>
    </source>
</evidence>
<proteinExistence type="predicted"/>
<name>A0A0F9DY69_9ZZZZ</name>
<protein>
    <submittedName>
        <fullName evidence="1">Uncharacterized protein</fullName>
    </submittedName>
</protein>
<sequence length="50" mass="5735">MVDFIHTGDSVEHLNDADRERYEKVSQFTDHFLDHLMAHAQQVGHGDITA</sequence>
<dbReference type="AlphaFoldDB" id="A0A0F9DY69"/>